<feature type="compositionally biased region" description="Basic residues" evidence="1">
    <location>
        <begin position="22"/>
        <end position="32"/>
    </location>
</feature>
<evidence type="ECO:0000313" key="2">
    <source>
        <dbReference type="EMBL" id="QKU35803.1"/>
    </source>
</evidence>
<sequence length="182" mass="20984">MPRNKSKNFGKSNGTAQPRCGTKPKKTQPKRKASNEIVDIPIRSLLALSESKQAERMREIATSARLGRLFCTLLLDISSFLNLGSINSLMRTCRSFYFLMTSDLVLKNRVTRIMLWLDATPVENYGIHTICKGIAIAYDERNKRLAQYSDDDYDNDSDSDDNRDYPWDYSGDRYYPSQYRNL</sequence>
<dbReference type="InterPro" id="IPR036047">
    <property type="entry name" value="F-box-like_dom_sf"/>
</dbReference>
<organism evidence="2">
    <name type="scientific">Tupanvirus soda lake</name>
    <dbReference type="NCBI Taxonomy" id="2126985"/>
    <lineage>
        <taxon>Viruses</taxon>
        <taxon>Varidnaviria</taxon>
        <taxon>Bamfordvirae</taxon>
        <taxon>Nucleocytoviricota</taxon>
        <taxon>Megaviricetes</taxon>
        <taxon>Imitervirales</taxon>
        <taxon>Mimiviridae</taxon>
        <taxon>Megamimivirinae</taxon>
        <taxon>Tupanvirus</taxon>
        <taxon>Tupanvirus salinum</taxon>
    </lineage>
</organism>
<reference evidence="2" key="2">
    <citation type="journal article" date="2018" name="Nat. Commun.">
        <title>Tailed giant Tupanvirus possesses the most complete translational apparatus of the known virosphere.</title>
        <authorList>
            <person name="Abrahao J."/>
            <person name="Silva L."/>
            <person name="Silva L.S."/>
            <person name="Khalil J.Y.B."/>
            <person name="Rodrigues R."/>
            <person name="Arantes T."/>
            <person name="Assis F."/>
            <person name="Boratto P."/>
            <person name="Andrade M."/>
            <person name="Kroon E.G."/>
            <person name="Ribeiro B."/>
            <person name="Bergier I."/>
            <person name="Seligmann H."/>
            <person name="Ghigo E."/>
            <person name="Colson P."/>
            <person name="Levasseur A."/>
            <person name="Kroemer G."/>
            <person name="Raoult D."/>
            <person name="La Scola B."/>
        </authorList>
    </citation>
    <scope>NUCLEOTIDE SEQUENCE [LARGE SCALE GENOMIC DNA]</scope>
    <source>
        <strain evidence="2">Soda lake</strain>
    </source>
</reference>
<feature type="region of interest" description="Disordered" evidence="1">
    <location>
        <begin position="149"/>
        <end position="170"/>
    </location>
</feature>
<dbReference type="EMBL" id="KY523104">
    <property type="protein sequence ID" value="QKU35803.1"/>
    <property type="molecule type" value="Genomic_DNA"/>
</dbReference>
<name>A0A6N1NXE2_9VIRU</name>
<accession>A0A6N1NXE2</accession>
<dbReference type="RefSeq" id="YP_010782485.1">
    <property type="nucleotide sequence ID" value="NC_075039.1"/>
</dbReference>
<dbReference type="GeneID" id="80519249"/>
<evidence type="ECO:0000256" key="1">
    <source>
        <dbReference type="SAM" id="MobiDB-lite"/>
    </source>
</evidence>
<dbReference type="KEGG" id="vg:80519249"/>
<proteinExistence type="predicted"/>
<dbReference type="SUPFAM" id="SSF81383">
    <property type="entry name" value="F-box domain"/>
    <property type="match status" value="1"/>
</dbReference>
<feature type="region of interest" description="Disordered" evidence="1">
    <location>
        <begin position="1"/>
        <end position="33"/>
    </location>
</feature>
<feature type="compositionally biased region" description="Acidic residues" evidence="1">
    <location>
        <begin position="149"/>
        <end position="159"/>
    </location>
</feature>
<reference evidence="2" key="1">
    <citation type="submission" date="2017-01" db="EMBL/GenBank/DDBJ databases">
        <authorList>
            <person name="Assis F.L."/>
            <person name="Abrahao J.S."/>
            <person name="Silva L."/>
            <person name="Khalil J.B."/>
            <person name="Rodrigues R."/>
            <person name="Silva L.S."/>
            <person name="Arantes T."/>
            <person name="Boratto P."/>
            <person name="Andrade M."/>
            <person name="Kroon E.G."/>
            <person name="Ribeiro B."/>
            <person name="Bergier I."/>
            <person name="Seligmann H."/>
            <person name="Ghigo E."/>
            <person name="Colson P."/>
            <person name="Levasseur A."/>
            <person name="Raoult D."/>
            <person name="Scola B.L."/>
        </authorList>
    </citation>
    <scope>NUCLEOTIDE SEQUENCE</scope>
    <source>
        <strain evidence="2">Soda lake</strain>
    </source>
</reference>
<protein>
    <submittedName>
        <fullName evidence="2">Putative orfan</fullName>
    </submittedName>
</protein>